<organism evidence="2 3">
    <name type="scientific">Amycolatopsis bullii</name>
    <dbReference type="NCBI Taxonomy" id="941987"/>
    <lineage>
        <taxon>Bacteria</taxon>
        <taxon>Bacillati</taxon>
        <taxon>Actinomycetota</taxon>
        <taxon>Actinomycetes</taxon>
        <taxon>Pseudonocardiales</taxon>
        <taxon>Pseudonocardiaceae</taxon>
        <taxon>Amycolatopsis</taxon>
    </lineage>
</organism>
<protein>
    <recommendedName>
        <fullName evidence="1">AB hydrolase-1 domain-containing protein</fullName>
    </recommendedName>
</protein>
<dbReference type="SUPFAM" id="SSF53474">
    <property type="entry name" value="alpha/beta-Hydrolases"/>
    <property type="match status" value="1"/>
</dbReference>
<evidence type="ECO:0000313" key="2">
    <source>
        <dbReference type="EMBL" id="GHG50178.1"/>
    </source>
</evidence>
<keyword evidence="3" id="KW-1185">Reference proteome</keyword>
<dbReference type="InterPro" id="IPR029058">
    <property type="entry name" value="AB_hydrolase_fold"/>
</dbReference>
<accession>A0ABQ3KT36</accession>
<dbReference type="InterPro" id="IPR000073">
    <property type="entry name" value="AB_hydrolase_1"/>
</dbReference>
<sequence>MLRSTASVFTATAGAVRLLTRENAYTSLRDLPRLLRHPVWRAGREDHGHGLGVLLVPGFCAGSPSLALTRRWLQKRGFTPRNADIGFDIGCTGELVDRLEQQLTEHVHDTGGRVVLLGHSRGGGLARLAAARRPDLVRGLIMLGSPVVDPLGAHPIVLGAAHLLARLSAAGLPGLLTADCLTGRCRDDNVAGLAAPLSPDVPALSVYSRRDAIVPWQSSLDPSATHAEVRSTHLGLPLDPDVYSTIEPVLASWAETDDERDLAQVR</sequence>
<dbReference type="EMBL" id="BNAW01000084">
    <property type="protein sequence ID" value="GHG50178.1"/>
    <property type="molecule type" value="Genomic_DNA"/>
</dbReference>
<comment type="caution">
    <text evidence="2">The sequence shown here is derived from an EMBL/GenBank/DDBJ whole genome shotgun (WGS) entry which is preliminary data.</text>
</comment>
<proteinExistence type="predicted"/>
<evidence type="ECO:0000259" key="1">
    <source>
        <dbReference type="Pfam" id="PF00561"/>
    </source>
</evidence>
<dbReference type="Proteomes" id="UP000649955">
    <property type="component" value="Unassembled WGS sequence"/>
</dbReference>
<name>A0ABQ3KT36_9PSEU</name>
<dbReference type="Pfam" id="PF00561">
    <property type="entry name" value="Abhydrolase_1"/>
    <property type="match status" value="1"/>
</dbReference>
<feature type="domain" description="AB hydrolase-1" evidence="1">
    <location>
        <begin position="111"/>
        <end position="145"/>
    </location>
</feature>
<evidence type="ECO:0000313" key="3">
    <source>
        <dbReference type="Proteomes" id="UP000649955"/>
    </source>
</evidence>
<reference evidence="3" key="1">
    <citation type="journal article" date="2019" name="Int. J. Syst. Evol. Microbiol.">
        <title>The Global Catalogue of Microorganisms (GCM) 10K type strain sequencing project: providing services to taxonomists for standard genome sequencing and annotation.</title>
        <authorList>
            <consortium name="The Broad Institute Genomics Platform"/>
            <consortium name="The Broad Institute Genome Sequencing Center for Infectious Disease"/>
            <person name="Wu L."/>
            <person name="Ma J."/>
        </authorList>
    </citation>
    <scope>NUCLEOTIDE SEQUENCE [LARGE SCALE GENOMIC DNA]</scope>
    <source>
        <strain evidence="3">CGMCC 4.7680</strain>
    </source>
</reference>
<gene>
    <name evidence="2" type="ORF">GCM10017567_86230</name>
</gene>
<dbReference type="RefSeq" id="WP_191317117.1">
    <property type="nucleotide sequence ID" value="NZ_BNAW01000084.1"/>
</dbReference>
<dbReference type="Gene3D" id="3.40.50.1820">
    <property type="entry name" value="alpha/beta hydrolase"/>
    <property type="match status" value="1"/>
</dbReference>